<dbReference type="Proteomes" id="UP000285405">
    <property type="component" value="Unassembled WGS sequence"/>
</dbReference>
<evidence type="ECO:0000256" key="2">
    <source>
        <dbReference type="ARBA" id="ARBA00008560"/>
    </source>
</evidence>
<comment type="caution">
    <text evidence="8">The sequence shown here is derived from an EMBL/GenBank/DDBJ whole genome shotgun (WGS) entry which is preliminary data.</text>
</comment>
<evidence type="ECO:0000256" key="4">
    <source>
        <dbReference type="ARBA" id="ARBA00022980"/>
    </source>
</evidence>
<dbReference type="Pfam" id="PF01783">
    <property type="entry name" value="Ribosomal_L32p"/>
    <property type="match status" value="1"/>
</dbReference>
<dbReference type="GO" id="GO:0005762">
    <property type="term" value="C:mitochondrial large ribosomal subunit"/>
    <property type="evidence" value="ECO:0007669"/>
    <property type="project" value="TreeGrafter"/>
</dbReference>
<dbReference type="InterPro" id="IPR002677">
    <property type="entry name" value="Ribosomal_bL32"/>
</dbReference>
<protein>
    <recommendedName>
        <fullName evidence="7">Large ribosomal subunit protein bL32m</fullName>
    </recommendedName>
</protein>
<evidence type="ECO:0000256" key="7">
    <source>
        <dbReference type="ARBA" id="ARBA00039935"/>
    </source>
</evidence>
<evidence type="ECO:0000313" key="8">
    <source>
        <dbReference type="EMBL" id="RKF53577.1"/>
    </source>
</evidence>
<dbReference type="InterPro" id="IPR011332">
    <property type="entry name" value="Ribosomal_zn-bd"/>
</dbReference>
<accession>A0A420H827</accession>
<dbReference type="EMBL" id="MCBR01021994">
    <property type="protein sequence ID" value="RKF53577.1"/>
    <property type="molecule type" value="Genomic_DNA"/>
</dbReference>
<dbReference type="AlphaFoldDB" id="A0A420H827"/>
<comment type="subcellular location">
    <subcellularLocation>
        <location evidence="1">Mitochondrion</location>
    </subcellularLocation>
</comment>
<keyword evidence="4" id="KW-0689">Ribosomal protein</keyword>
<dbReference type="NCBIfam" id="TIGR01031">
    <property type="entry name" value="rpmF_bact"/>
    <property type="match status" value="1"/>
</dbReference>
<comment type="similarity">
    <text evidence="2">Belongs to the bacterial ribosomal protein bL32 family.</text>
</comment>
<dbReference type="SUPFAM" id="SSF57829">
    <property type="entry name" value="Zn-binding ribosomal proteins"/>
    <property type="match status" value="1"/>
</dbReference>
<dbReference type="GO" id="GO:0003735">
    <property type="term" value="F:structural constituent of ribosome"/>
    <property type="evidence" value="ECO:0007669"/>
    <property type="project" value="InterPro"/>
</dbReference>
<evidence type="ECO:0000256" key="6">
    <source>
        <dbReference type="ARBA" id="ARBA00023274"/>
    </source>
</evidence>
<sequence length="186" mass="21103">MASIHVTTSSLISFFLPKQLSVWNRTAYFATQQHQRIKNSPCLSQTSHPLLAFSYPLLISPAISINVPDWIGNLWESVLRAVPKKKTSHSKKRSRQRAGKALKDVTSLNKCSGCGHVKRFHVLCPFCVKVFEIRNAHDFVYCRYTEFVEGETAEDHNCRKAYRSVNRAMVDGVTLSSLGNSEWSEK</sequence>
<proteinExistence type="inferred from homology"/>
<gene>
    <name evidence="8" type="ORF">GcC1_219015</name>
</gene>
<dbReference type="PANTHER" id="PTHR21026">
    <property type="entry name" value="39S RIBOSOMAL PROTEIN L32, MITOCHONDRIAL"/>
    <property type="match status" value="1"/>
</dbReference>
<evidence type="ECO:0000313" key="9">
    <source>
        <dbReference type="Proteomes" id="UP000285405"/>
    </source>
</evidence>
<keyword evidence="6" id="KW-0687">Ribonucleoprotein</keyword>
<name>A0A420H827_9PEZI</name>
<dbReference type="InterPro" id="IPR051991">
    <property type="entry name" value="Mitoribosomal_protein_bL32"/>
</dbReference>
<dbReference type="GO" id="GO:0006412">
    <property type="term" value="P:translation"/>
    <property type="evidence" value="ECO:0007669"/>
    <property type="project" value="InterPro"/>
</dbReference>
<dbReference type="PANTHER" id="PTHR21026:SF2">
    <property type="entry name" value="LARGE RIBOSOMAL SUBUNIT PROTEIN BL32M"/>
    <property type="match status" value="1"/>
</dbReference>
<evidence type="ECO:0000256" key="1">
    <source>
        <dbReference type="ARBA" id="ARBA00004173"/>
    </source>
</evidence>
<reference evidence="8 9" key="1">
    <citation type="journal article" date="2018" name="BMC Genomics">
        <title>Comparative genome analyses reveal sequence features reflecting distinct modes of host-adaptation between dicot and monocot powdery mildew.</title>
        <authorList>
            <person name="Wu Y."/>
            <person name="Ma X."/>
            <person name="Pan Z."/>
            <person name="Kale S.D."/>
            <person name="Song Y."/>
            <person name="King H."/>
            <person name="Zhang Q."/>
            <person name="Presley C."/>
            <person name="Deng X."/>
            <person name="Wei C.I."/>
            <person name="Xiao S."/>
        </authorList>
    </citation>
    <scope>NUCLEOTIDE SEQUENCE [LARGE SCALE GENOMIC DNA]</scope>
    <source>
        <strain evidence="8">UCSC1</strain>
    </source>
</reference>
<evidence type="ECO:0000256" key="3">
    <source>
        <dbReference type="ARBA" id="ARBA00022946"/>
    </source>
</evidence>
<keyword evidence="3" id="KW-0809">Transit peptide</keyword>
<dbReference type="OrthoDB" id="2014905at2759"/>
<organism evidence="8 9">
    <name type="scientific">Golovinomyces cichoracearum</name>
    <dbReference type="NCBI Taxonomy" id="62708"/>
    <lineage>
        <taxon>Eukaryota</taxon>
        <taxon>Fungi</taxon>
        <taxon>Dikarya</taxon>
        <taxon>Ascomycota</taxon>
        <taxon>Pezizomycotina</taxon>
        <taxon>Leotiomycetes</taxon>
        <taxon>Erysiphales</taxon>
        <taxon>Erysiphaceae</taxon>
        <taxon>Golovinomyces</taxon>
    </lineage>
</organism>
<evidence type="ECO:0000256" key="5">
    <source>
        <dbReference type="ARBA" id="ARBA00023128"/>
    </source>
</evidence>
<keyword evidence="5" id="KW-0496">Mitochondrion</keyword>